<name>M3A9Y4_9PROT</name>
<keyword evidence="1" id="KW-1133">Transmembrane helix</keyword>
<dbReference type="eggNOG" id="COG1215">
    <property type="taxonomic scope" value="Bacteria"/>
</dbReference>
<keyword evidence="3" id="KW-0808">Transferase</keyword>
<dbReference type="PANTHER" id="PTHR48090:SF7">
    <property type="entry name" value="RFBJ PROTEIN"/>
    <property type="match status" value="1"/>
</dbReference>
<proteinExistence type="predicted"/>
<feature type="transmembrane region" description="Helical" evidence="1">
    <location>
        <begin position="256"/>
        <end position="279"/>
    </location>
</feature>
<evidence type="ECO:0000313" key="4">
    <source>
        <dbReference type="Proteomes" id="UP000011744"/>
    </source>
</evidence>
<dbReference type="AlphaFoldDB" id="M3A9Y4"/>
<dbReference type="CDD" id="cd04179">
    <property type="entry name" value="DPM_DPG-synthase_like"/>
    <property type="match status" value="1"/>
</dbReference>
<dbReference type="STRING" id="1244869.H261_13925"/>
<evidence type="ECO:0000313" key="3">
    <source>
        <dbReference type="EMBL" id="EME69319.1"/>
    </source>
</evidence>
<dbReference type="PANTHER" id="PTHR48090">
    <property type="entry name" value="UNDECAPRENYL-PHOSPHATE 4-DEOXY-4-FORMAMIDO-L-ARABINOSE TRANSFERASE-RELATED"/>
    <property type="match status" value="1"/>
</dbReference>
<keyword evidence="1" id="KW-0812">Transmembrane</keyword>
<protein>
    <submittedName>
        <fullName evidence="3">Family 2 glycosyl transferase</fullName>
    </submittedName>
</protein>
<evidence type="ECO:0000256" key="1">
    <source>
        <dbReference type="SAM" id="Phobius"/>
    </source>
</evidence>
<dbReference type="Proteomes" id="UP000011744">
    <property type="component" value="Unassembled WGS sequence"/>
</dbReference>
<dbReference type="GO" id="GO:0016740">
    <property type="term" value="F:transferase activity"/>
    <property type="evidence" value="ECO:0007669"/>
    <property type="project" value="UniProtKB-KW"/>
</dbReference>
<organism evidence="3 4">
    <name type="scientific">Paramagnetospirillum caucaseum</name>
    <dbReference type="NCBI Taxonomy" id="1244869"/>
    <lineage>
        <taxon>Bacteria</taxon>
        <taxon>Pseudomonadati</taxon>
        <taxon>Pseudomonadota</taxon>
        <taxon>Alphaproteobacteria</taxon>
        <taxon>Rhodospirillales</taxon>
        <taxon>Magnetospirillaceae</taxon>
        <taxon>Paramagnetospirillum</taxon>
    </lineage>
</organism>
<accession>M3A9Y4</accession>
<dbReference type="InterPro" id="IPR029044">
    <property type="entry name" value="Nucleotide-diphossugar_trans"/>
</dbReference>
<evidence type="ECO:0000259" key="2">
    <source>
        <dbReference type="Pfam" id="PF00535"/>
    </source>
</evidence>
<keyword evidence="4" id="KW-1185">Reference proteome</keyword>
<feature type="domain" description="Glycosyltransferase 2-like" evidence="2">
    <location>
        <begin position="3"/>
        <end position="156"/>
    </location>
</feature>
<dbReference type="EMBL" id="AONQ01000037">
    <property type="protein sequence ID" value="EME69319.1"/>
    <property type="molecule type" value="Genomic_DNA"/>
</dbReference>
<comment type="caution">
    <text evidence="3">The sequence shown here is derived from an EMBL/GenBank/DDBJ whole genome shotgun (WGS) entry which is preliminary data.</text>
</comment>
<dbReference type="InterPro" id="IPR050256">
    <property type="entry name" value="Glycosyltransferase_2"/>
</dbReference>
<gene>
    <name evidence="3" type="ORF">H261_13925</name>
</gene>
<dbReference type="SUPFAM" id="SSF53448">
    <property type="entry name" value="Nucleotide-diphospho-sugar transferases"/>
    <property type="match status" value="1"/>
</dbReference>
<dbReference type="Gene3D" id="3.90.550.10">
    <property type="entry name" value="Spore Coat Polysaccharide Biosynthesis Protein SpsA, Chain A"/>
    <property type="match status" value="1"/>
</dbReference>
<dbReference type="InterPro" id="IPR001173">
    <property type="entry name" value="Glyco_trans_2-like"/>
</dbReference>
<feature type="transmembrane region" description="Helical" evidence="1">
    <location>
        <begin position="228"/>
        <end position="250"/>
    </location>
</feature>
<dbReference type="PATRIC" id="fig|1244869.3.peg.2806"/>
<keyword evidence="1" id="KW-0472">Membrane</keyword>
<dbReference type="Pfam" id="PF00535">
    <property type="entry name" value="Glycos_transf_2"/>
    <property type="match status" value="1"/>
</dbReference>
<dbReference type="RefSeq" id="WP_008618587.1">
    <property type="nucleotide sequence ID" value="NZ_AONQ01000037.1"/>
</dbReference>
<sequence length="289" mass="31624">MISVVIPAYNEEGAIADTVERVRAILAGMERGGEVIVVDDGSLDDTAALAEKAGAVLVRKPHNVGYGHSLKLGIKAATHDTIVIVDADGTYPIETIPAMIERYRQGFDLVVAARTGPHYRESALKQPLRQLLKFLVEFTAGRTIPDVNSGLRVFSKATVTSYFPHLSNGFSFTTSQTLAYMLCSKYVNYMPADYHKRVGGTKVRLFRDSLRTLQYIVQAILFYNPLKLFLVLCALTGLPSLLLLALSAGFDGETGVLIGFLGLMTTVLIFCFGLLGELLRQFLVVSKNE</sequence>
<reference evidence="3 4" key="1">
    <citation type="journal article" date="2014" name="Genome Announc.">
        <title>Draft Genome Sequence of Magnetospirillum sp. Strain SO-1, a Freshwater Magnetotactic Bacterium Isolated from the Ol'khovka River, Russia.</title>
        <authorList>
            <person name="Grouzdev D.S."/>
            <person name="Dziuba M.V."/>
            <person name="Sukhacheva M.S."/>
            <person name="Mardanov A.V."/>
            <person name="Beletskiy A.V."/>
            <person name="Kuznetsov B.B."/>
            <person name="Skryabin K.G."/>
        </authorList>
    </citation>
    <scope>NUCLEOTIDE SEQUENCE [LARGE SCALE GENOMIC DNA]</scope>
    <source>
        <strain evidence="3 4">SO-1</strain>
    </source>
</reference>
<dbReference type="OrthoDB" id="5291101at2"/>